<evidence type="ECO:0000256" key="1">
    <source>
        <dbReference type="SAM" id="MobiDB-lite"/>
    </source>
</evidence>
<dbReference type="Proteomes" id="UP000823388">
    <property type="component" value="Chromosome 6K"/>
</dbReference>
<dbReference type="EMBL" id="CM029047">
    <property type="protein sequence ID" value="KAG2583443.1"/>
    <property type="molecule type" value="Genomic_DNA"/>
</dbReference>
<gene>
    <name evidence="2" type="ORF">PVAP13_6KG218806</name>
</gene>
<reference evidence="2" key="1">
    <citation type="submission" date="2020-05" db="EMBL/GenBank/DDBJ databases">
        <title>WGS assembly of Panicum virgatum.</title>
        <authorList>
            <person name="Lovell J.T."/>
            <person name="Jenkins J."/>
            <person name="Shu S."/>
            <person name="Juenger T.E."/>
            <person name="Schmutz J."/>
        </authorList>
    </citation>
    <scope>NUCLEOTIDE SEQUENCE</scope>
    <source>
        <strain evidence="2">AP13</strain>
    </source>
</reference>
<accession>A0A8T0RF35</accession>
<evidence type="ECO:0000313" key="2">
    <source>
        <dbReference type="EMBL" id="KAG2583443.1"/>
    </source>
</evidence>
<sequence>MGRRRESRGGGDFMKERGEGGAAAVCRVPQIWAHGKGFLPLSSFALVPSAPARPPLPRPPFKKKTGSHPFRRLALPPSFARRRLAPVLPRVLARGFLFRTPPLAPRRARSSAHRRARRPPPAAGLRRPGRIRAVPALAPSSPGRRPRRRSVPCGSTPARLPIRIPGFAPSRPPERRSTSSRRSVPGSALPSLPGRCLPIPDGGTVFTHSLN</sequence>
<name>A0A8T0RF35_PANVG</name>
<dbReference type="AlphaFoldDB" id="A0A8T0RF35"/>
<evidence type="ECO:0000313" key="3">
    <source>
        <dbReference type="Proteomes" id="UP000823388"/>
    </source>
</evidence>
<feature type="region of interest" description="Disordered" evidence="1">
    <location>
        <begin position="1"/>
        <end position="21"/>
    </location>
</feature>
<keyword evidence="3" id="KW-1185">Reference proteome</keyword>
<feature type="compositionally biased region" description="Basic and acidic residues" evidence="1">
    <location>
        <begin position="7"/>
        <end position="19"/>
    </location>
</feature>
<proteinExistence type="predicted"/>
<protein>
    <submittedName>
        <fullName evidence="2">Uncharacterized protein</fullName>
    </submittedName>
</protein>
<organism evidence="2 3">
    <name type="scientific">Panicum virgatum</name>
    <name type="common">Blackwell switchgrass</name>
    <dbReference type="NCBI Taxonomy" id="38727"/>
    <lineage>
        <taxon>Eukaryota</taxon>
        <taxon>Viridiplantae</taxon>
        <taxon>Streptophyta</taxon>
        <taxon>Embryophyta</taxon>
        <taxon>Tracheophyta</taxon>
        <taxon>Spermatophyta</taxon>
        <taxon>Magnoliopsida</taxon>
        <taxon>Liliopsida</taxon>
        <taxon>Poales</taxon>
        <taxon>Poaceae</taxon>
        <taxon>PACMAD clade</taxon>
        <taxon>Panicoideae</taxon>
        <taxon>Panicodae</taxon>
        <taxon>Paniceae</taxon>
        <taxon>Panicinae</taxon>
        <taxon>Panicum</taxon>
        <taxon>Panicum sect. Hiantes</taxon>
    </lineage>
</organism>
<comment type="caution">
    <text evidence="2">The sequence shown here is derived from an EMBL/GenBank/DDBJ whole genome shotgun (WGS) entry which is preliminary data.</text>
</comment>
<feature type="region of interest" description="Disordered" evidence="1">
    <location>
        <begin position="104"/>
        <end position="211"/>
    </location>
</feature>
<feature type="compositionally biased region" description="Basic residues" evidence="1">
    <location>
        <begin position="106"/>
        <end position="118"/>
    </location>
</feature>